<feature type="domain" description="DUF2914" evidence="2">
    <location>
        <begin position="211"/>
        <end position="270"/>
    </location>
</feature>
<dbReference type="SUPFAM" id="SSF47413">
    <property type="entry name" value="lambda repressor-like DNA-binding domains"/>
    <property type="match status" value="1"/>
</dbReference>
<gene>
    <name evidence="3" type="ORF">ENF30_03175</name>
</gene>
<name>A0A7V0IAM2_DESA2</name>
<evidence type="ECO:0000259" key="2">
    <source>
        <dbReference type="Pfam" id="PF11141"/>
    </source>
</evidence>
<dbReference type="GO" id="GO:0003677">
    <property type="term" value="F:DNA binding"/>
    <property type="evidence" value="ECO:0007669"/>
    <property type="project" value="InterPro"/>
</dbReference>
<dbReference type="Gene3D" id="1.10.260.40">
    <property type="entry name" value="lambda repressor-like DNA-binding domains"/>
    <property type="match status" value="1"/>
</dbReference>
<dbReference type="AlphaFoldDB" id="A0A7V0IAM2"/>
<dbReference type="CDD" id="cd00093">
    <property type="entry name" value="HTH_XRE"/>
    <property type="match status" value="1"/>
</dbReference>
<reference evidence="3" key="1">
    <citation type="journal article" date="2020" name="mSystems">
        <title>Genome- and Community-Level Interaction Insights into Carbon Utilization and Element Cycling Functions of Hydrothermarchaeota in Hydrothermal Sediment.</title>
        <authorList>
            <person name="Zhou Z."/>
            <person name="Liu Y."/>
            <person name="Xu W."/>
            <person name="Pan J."/>
            <person name="Luo Z.H."/>
            <person name="Li M."/>
        </authorList>
    </citation>
    <scope>NUCLEOTIDE SEQUENCE [LARGE SCALE GENOMIC DNA]</scope>
    <source>
        <strain evidence="3">HyVt-113</strain>
    </source>
</reference>
<keyword evidence="1" id="KW-1133">Transmembrane helix</keyword>
<keyword evidence="1" id="KW-0472">Membrane</keyword>
<dbReference type="EMBL" id="DQWQ01000142">
    <property type="protein sequence ID" value="HDD35785.1"/>
    <property type="molecule type" value="Genomic_DNA"/>
</dbReference>
<evidence type="ECO:0000313" key="3">
    <source>
        <dbReference type="EMBL" id="HDD35785.1"/>
    </source>
</evidence>
<keyword evidence="1" id="KW-0812">Transmembrane</keyword>
<dbReference type="PANTHER" id="PTHR34475:SF1">
    <property type="entry name" value="CYTOSKELETON PROTEIN RODZ"/>
    <property type="match status" value="1"/>
</dbReference>
<accession>A0A7V0IAM2</accession>
<sequence length="271" mass="31775">MRLWHVFFVASTGEILKKVREGRGLDLKTISAEIKVSTRYLKAIEEGNWNALPAPAYVKGYLRLYANYLGLSPEKIIAQYEKDIKPHDEKKVKLPKKAKKKRKIHYKYPIFIFCFFLLIMWLFWTVFWGVPTNEISKKTINLKQKKSLVSPKASKVKKIPKGVSSVKVRRICICRNIKDREPVAPATIFKLKKTTYLYCFTEVIGAKRPIKIKHIWFYKGKPAMTTILPVKGKRWRTWSKKIVFFDLKGEWEVKVLGPEKQILAKIKFRVE</sequence>
<dbReference type="InterPro" id="IPR001387">
    <property type="entry name" value="Cro/C1-type_HTH"/>
</dbReference>
<organism evidence="3">
    <name type="scientific">Desulfofervidus auxilii</name>
    <dbReference type="NCBI Taxonomy" id="1621989"/>
    <lineage>
        <taxon>Bacteria</taxon>
        <taxon>Pseudomonadati</taxon>
        <taxon>Thermodesulfobacteriota</taxon>
        <taxon>Candidatus Desulfofervidia</taxon>
        <taxon>Candidatus Desulfofervidales</taxon>
        <taxon>Candidatus Desulfofervidaceae</taxon>
        <taxon>Candidatus Desulfofervidus</taxon>
    </lineage>
</organism>
<dbReference type="InterPro" id="IPR050400">
    <property type="entry name" value="Bact_Cytoskel_RodZ"/>
</dbReference>
<proteinExistence type="predicted"/>
<dbReference type="Proteomes" id="UP000885706">
    <property type="component" value="Unassembled WGS sequence"/>
</dbReference>
<protein>
    <submittedName>
        <fullName evidence="3">DUF2914 domain-containing protein</fullName>
    </submittedName>
</protein>
<dbReference type="Pfam" id="PF11141">
    <property type="entry name" value="DUF2914"/>
    <property type="match status" value="1"/>
</dbReference>
<evidence type="ECO:0000256" key="1">
    <source>
        <dbReference type="SAM" id="Phobius"/>
    </source>
</evidence>
<dbReference type="InterPro" id="IPR022606">
    <property type="entry name" value="DUF2914"/>
</dbReference>
<dbReference type="Pfam" id="PF13413">
    <property type="entry name" value="HTH_25"/>
    <property type="match status" value="1"/>
</dbReference>
<dbReference type="InterPro" id="IPR010982">
    <property type="entry name" value="Lambda_DNA-bd_dom_sf"/>
</dbReference>
<comment type="caution">
    <text evidence="3">The sequence shown here is derived from an EMBL/GenBank/DDBJ whole genome shotgun (WGS) entry which is preliminary data.</text>
</comment>
<dbReference type="PANTHER" id="PTHR34475">
    <property type="match status" value="1"/>
</dbReference>
<feature type="transmembrane region" description="Helical" evidence="1">
    <location>
        <begin position="106"/>
        <end position="130"/>
    </location>
</feature>